<evidence type="ECO:0000313" key="3">
    <source>
        <dbReference type="Proteomes" id="UP000501690"/>
    </source>
</evidence>
<dbReference type="AlphaFoldDB" id="A0A4D6NK92"/>
<organism evidence="2 3">
    <name type="scientific">Vigna unguiculata</name>
    <name type="common">Cowpea</name>
    <dbReference type="NCBI Taxonomy" id="3917"/>
    <lineage>
        <taxon>Eukaryota</taxon>
        <taxon>Viridiplantae</taxon>
        <taxon>Streptophyta</taxon>
        <taxon>Embryophyta</taxon>
        <taxon>Tracheophyta</taxon>
        <taxon>Spermatophyta</taxon>
        <taxon>Magnoliopsida</taxon>
        <taxon>eudicotyledons</taxon>
        <taxon>Gunneridae</taxon>
        <taxon>Pentapetalae</taxon>
        <taxon>rosids</taxon>
        <taxon>fabids</taxon>
        <taxon>Fabales</taxon>
        <taxon>Fabaceae</taxon>
        <taxon>Papilionoideae</taxon>
        <taxon>50 kb inversion clade</taxon>
        <taxon>NPAAA clade</taxon>
        <taxon>indigoferoid/millettioid clade</taxon>
        <taxon>Phaseoleae</taxon>
        <taxon>Vigna</taxon>
    </lineage>
</organism>
<dbReference type="EMBL" id="CP039354">
    <property type="protein sequence ID" value="QCE12307.1"/>
    <property type="molecule type" value="Genomic_DNA"/>
</dbReference>
<keyword evidence="3" id="KW-1185">Reference proteome</keyword>
<protein>
    <submittedName>
        <fullName evidence="2">Uncharacterized protein</fullName>
    </submittedName>
</protein>
<accession>A0A4D6NK92</accession>
<evidence type="ECO:0000313" key="2">
    <source>
        <dbReference type="EMBL" id="QCE12307.1"/>
    </source>
</evidence>
<reference evidence="2 3" key="1">
    <citation type="submission" date="2019-04" db="EMBL/GenBank/DDBJ databases">
        <title>An improved genome assembly and genetic linkage map for asparagus bean, Vigna unguiculata ssp. sesquipedialis.</title>
        <authorList>
            <person name="Xia Q."/>
            <person name="Zhang R."/>
            <person name="Dong Y."/>
        </authorList>
    </citation>
    <scope>NUCLEOTIDE SEQUENCE [LARGE SCALE GENOMIC DNA]</scope>
    <source>
        <tissue evidence="2">Leaf</tissue>
    </source>
</reference>
<feature type="region of interest" description="Disordered" evidence="1">
    <location>
        <begin position="1"/>
        <end position="22"/>
    </location>
</feature>
<gene>
    <name evidence="2" type="ORF">DEO72_LG10g3549</name>
</gene>
<name>A0A4D6NK92_VIGUN</name>
<evidence type="ECO:0000256" key="1">
    <source>
        <dbReference type="SAM" id="MobiDB-lite"/>
    </source>
</evidence>
<dbReference type="Proteomes" id="UP000501690">
    <property type="component" value="Linkage Group LG10"/>
</dbReference>
<sequence>MVGTHQSCQSRKHAASAHARTRHERKPILVRRLSIFACFTRSHAHSSLTGRTSSPFRCRTLGVTAVPWSELFPVRSLPFSVDLAGPQCRSPGIPESVLRISVGRRRICRITGFGFNLRAKSAGSSP</sequence>
<proteinExistence type="predicted"/>
<feature type="compositionally biased region" description="Basic residues" evidence="1">
    <location>
        <begin position="10"/>
        <end position="22"/>
    </location>
</feature>